<dbReference type="EMBL" id="WIGM01000546">
    <property type="protein sequence ID" value="KAF6822352.1"/>
    <property type="molecule type" value="Genomic_DNA"/>
</dbReference>
<reference evidence="2" key="1">
    <citation type="journal article" date="2020" name="Phytopathology">
        <title>Genome Sequence Resources of Colletotrichum truncatum, C. plurivorum, C. musicola, and C. sojae: Four Species Pathogenic to Soybean (Glycine max).</title>
        <authorList>
            <person name="Rogerio F."/>
            <person name="Boufleur T.R."/>
            <person name="Ciampi-Guillardi M."/>
            <person name="Sukno S.A."/>
            <person name="Thon M.R."/>
            <person name="Massola Junior N.S."/>
            <person name="Baroncelli R."/>
        </authorList>
    </citation>
    <scope>NUCLEOTIDE SEQUENCE</scope>
    <source>
        <strain evidence="2">LFN0074</strain>
    </source>
</reference>
<comment type="caution">
    <text evidence="2">The sequence shown here is derived from an EMBL/GenBank/DDBJ whole genome shotgun (WGS) entry which is preliminary data.</text>
</comment>
<protein>
    <submittedName>
        <fullName evidence="2">Uncharacterized protein</fullName>
    </submittedName>
</protein>
<dbReference type="AlphaFoldDB" id="A0A8H6K072"/>
<feature type="non-terminal residue" evidence="2">
    <location>
        <position position="48"/>
    </location>
</feature>
<feature type="region of interest" description="Disordered" evidence="1">
    <location>
        <begin position="1"/>
        <end position="48"/>
    </location>
</feature>
<keyword evidence="3" id="KW-1185">Reference proteome</keyword>
<evidence type="ECO:0000313" key="2">
    <source>
        <dbReference type="EMBL" id="KAF6822352.1"/>
    </source>
</evidence>
<sequence>MTLPLARLTIRQVPCGQGTERGPRRRDAHLFRPQAPDHAGHRRRHDWL</sequence>
<dbReference type="Proteomes" id="UP000639643">
    <property type="component" value="Unassembled WGS sequence"/>
</dbReference>
<gene>
    <name evidence="2" type="ORF">CMUS01_11111</name>
</gene>
<evidence type="ECO:0000313" key="3">
    <source>
        <dbReference type="Proteomes" id="UP000639643"/>
    </source>
</evidence>
<evidence type="ECO:0000256" key="1">
    <source>
        <dbReference type="SAM" id="MobiDB-lite"/>
    </source>
</evidence>
<proteinExistence type="predicted"/>
<accession>A0A8H6K072</accession>
<organism evidence="2 3">
    <name type="scientific">Colletotrichum musicola</name>
    <dbReference type="NCBI Taxonomy" id="2175873"/>
    <lineage>
        <taxon>Eukaryota</taxon>
        <taxon>Fungi</taxon>
        <taxon>Dikarya</taxon>
        <taxon>Ascomycota</taxon>
        <taxon>Pezizomycotina</taxon>
        <taxon>Sordariomycetes</taxon>
        <taxon>Hypocreomycetidae</taxon>
        <taxon>Glomerellales</taxon>
        <taxon>Glomerellaceae</taxon>
        <taxon>Colletotrichum</taxon>
        <taxon>Colletotrichum orchidearum species complex</taxon>
    </lineage>
</organism>
<name>A0A8H6K072_9PEZI</name>